<sequence>MDVVIMGCGEITGAVAQELAREGGVRLVVADRDETRARELAARTGARPARVDVTDREQLISVLGDADLVVNGVGPFFRFGRSVIDAAVATSTHYVDVCDEYDVTAQVVADVDLDRAAREAGLTILLGAGASPGITNLAARWAAEGLDEVRSIDLFVGVPTMPSFGVTINEHMLHALSGDVLQVLDSRLQPVPAWGGAVEQPLAEPFGTHEFGYMGHPEPITLARRYPGLERATIRYSWLSPQTNRLWRDFDRLGLTSSDPVDGTGISPRGFLARLLDSDQAAAIPGATPTERPVGSAWRIVAEGVRDGRSAEVVVDNAIRYAELRCAGPMLTALPAAWAARALLRGEVEGAGVVAPEDLFDPEPFIADYVERTGCRIERRV</sequence>
<keyword evidence="4" id="KW-1185">Reference proteome</keyword>
<dbReference type="InterPro" id="IPR032095">
    <property type="entry name" value="Sacchrp_dh-like_C"/>
</dbReference>
<dbReference type="Pfam" id="PF03435">
    <property type="entry name" value="Sacchrp_dh_NADP"/>
    <property type="match status" value="1"/>
</dbReference>
<protein>
    <recommendedName>
        <fullName evidence="5">Saccharopine dehydrogenase-like NADP-dependent oxidoreductase</fullName>
    </recommendedName>
</protein>
<evidence type="ECO:0000259" key="1">
    <source>
        <dbReference type="Pfam" id="PF03435"/>
    </source>
</evidence>
<dbReference type="RefSeq" id="WP_284302185.1">
    <property type="nucleotide sequence ID" value="NZ_BSUO01000001.1"/>
</dbReference>
<evidence type="ECO:0008006" key="5">
    <source>
        <dbReference type="Google" id="ProtNLM"/>
    </source>
</evidence>
<feature type="domain" description="Saccharopine dehydrogenase NADP binding" evidence="1">
    <location>
        <begin position="3"/>
        <end position="125"/>
    </location>
</feature>
<evidence type="ECO:0000259" key="2">
    <source>
        <dbReference type="Pfam" id="PF16653"/>
    </source>
</evidence>
<comment type="caution">
    <text evidence="3">The sequence shown here is derived from an EMBL/GenBank/DDBJ whole genome shotgun (WGS) entry which is preliminary data.</text>
</comment>
<evidence type="ECO:0000313" key="3">
    <source>
        <dbReference type="EMBL" id="GMA38087.1"/>
    </source>
</evidence>
<dbReference type="SUPFAM" id="SSF51735">
    <property type="entry name" value="NAD(P)-binding Rossmann-fold domains"/>
    <property type="match status" value="1"/>
</dbReference>
<proteinExistence type="predicted"/>
<dbReference type="EMBL" id="BSUO01000001">
    <property type="protein sequence ID" value="GMA38087.1"/>
    <property type="molecule type" value="Genomic_DNA"/>
</dbReference>
<accession>A0ABQ6ILL8</accession>
<gene>
    <name evidence="3" type="ORF">GCM10025883_01320</name>
</gene>
<dbReference type="InterPro" id="IPR005097">
    <property type="entry name" value="Sacchrp_dh_NADP-bd"/>
</dbReference>
<dbReference type="InterPro" id="IPR036291">
    <property type="entry name" value="NAD(P)-bd_dom_sf"/>
</dbReference>
<feature type="domain" description="Saccharopine dehydrogenase-like C-terminal" evidence="2">
    <location>
        <begin position="205"/>
        <end position="369"/>
    </location>
</feature>
<dbReference type="Gene3D" id="3.30.360.10">
    <property type="entry name" value="Dihydrodipicolinate Reductase, domain 2"/>
    <property type="match status" value="1"/>
</dbReference>
<evidence type="ECO:0000313" key="4">
    <source>
        <dbReference type="Proteomes" id="UP001157126"/>
    </source>
</evidence>
<dbReference type="PANTHER" id="PTHR43796">
    <property type="entry name" value="CARBOXYNORSPERMIDINE SYNTHASE"/>
    <property type="match status" value="1"/>
</dbReference>
<dbReference type="Pfam" id="PF16653">
    <property type="entry name" value="Sacchrp_dh_C"/>
    <property type="match status" value="1"/>
</dbReference>
<reference evidence="4" key="1">
    <citation type="journal article" date="2019" name="Int. J. Syst. Evol. Microbiol.">
        <title>The Global Catalogue of Microorganisms (GCM) 10K type strain sequencing project: providing services to taxonomists for standard genome sequencing and annotation.</title>
        <authorList>
            <consortium name="The Broad Institute Genomics Platform"/>
            <consortium name="The Broad Institute Genome Sequencing Center for Infectious Disease"/>
            <person name="Wu L."/>
            <person name="Ma J."/>
        </authorList>
    </citation>
    <scope>NUCLEOTIDE SEQUENCE [LARGE SCALE GENOMIC DNA]</scope>
    <source>
        <strain evidence="4">NBRC 113072</strain>
    </source>
</reference>
<dbReference type="PANTHER" id="PTHR43796:SF2">
    <property type="entry name" value="CARBOXYNORSPERMIDINE SYNTHASE"/>
    <property type="match status" value="1"/>
</dbReference>
<dbReference type="Proteomes" id="UP001157126">
    <property type="component" value="Unassembled WGS sequence"/>
</dbReference>
<dbReference type="Gene3D" id="3.40.50.720">
    <property type="entry name" value="NAD(P)-binding Rossmann-like Domain"/>
    <property type="match status" value="2"/>
</dbReference>
<organism evidence="3 4">
    <name type="scientific">Mobilicoccus caccae</name>
    <dbReference type="NCBI Taxonomy" id="1859295"/>
    <lineage>
        <taxon>Bacteria</taxon>
        <taxon>Bacillati</taxon>
        <taxon>Actinomycetota</taxon>
        <taxon>Actinomycetes</taxon>
        <taxon>Micrococcales</taxon>
        <taxon>Dermatophilaceae</taxon>
        <taxon>Mobilicoccus</taxon>
    </lineage>
</organism>
<name>A0ABQ6ILL8_9MICO</name>